<accession>A0A7S0ZBK7</accession>
<dbReference type="AlphaFoldDB" id="A0A7S0ZBK7"/>
<feature type="region of interest" description="Disordered" evidence="1">
    <location>
        <begin position="234"/>
        <end position="253"/>
    </location>
</feature>
<dbReference type="EMBL" id="HBFP01001634">
    <property type="protein sequence ID" value="CAD8816799.1"/>
    <property type="molecule type" value="Transcribed_RNA"/>
</dbReference>
<feature type="compositionally biased region" description="Polar residues" evidence="1">
    <location>
        <begin position="265"/>
        <end position="286"/>
    </location>
</feature>
<feature type="region of interest" description="Disordered" evidence="1">
    <location>
        <begin position="369"/>
        <end position="398"/>
    </location>
</feature>
<name>A0A7S0ZBK7_9RHOD</name>
<evidence type="ECO:0000313" key="2">
    <source>
        <dbReference type="EMBL" id="CAD8816799.1"/>
    </source>
</evidence>
<feature type="compositionally biased region" description="Polar residues" evidence="1">
    <location>
        <begin position="376"/>
        <end position="398"/>
    </location>
</feature>
<proteinExistence type="predicted"/>
<feature type="region of interest" description="Disordered" evidence="1">
    <location>
        <begin position="264"/>
        <end position="286"/>
    </location>
</feature>
<feature type="region of interest" description="Disordered" evidence="1">
    <location>
        <begin position="1"/>
        <end position="30"/>
    </location>
</feature>
<feature type="region of interest" description="Disordered" evidence="1">
    <location>
        <begin position="705"/>
        <end position="726"/>
    </location>
</feature>
<protein>
    <submittedName>
        <fullName evidence="2">Uncharacterized protein</fullName>
    </submittedName>
</protein>
<sequence>MESLGGNARENVTQSKSNNQTEEFSGPGLRLSLHQVNEAASAESKFSSQSALKVRELASSAIQNEDGENSSEGVMTGSSVTELKVENRTLKTLLEQQQYDLTALQNEAELMRAELKKAKESQSQSDSRRKTEMEMLVLELAEAKKKRDTMDIHLKQALAENQDLRKLLEEKHGENQPDLSMVGRSNSVWNIEDLEAQLIESKMKIAGYEMELHVLRKERTLAEQRALQLQEELDEVKENSGQTPQPTPINNRISGYTVRAPSIAGSGSVQETKQGTRGARKSTSSLESEARVLELLDVTEDYYKLRVSSNLKAANSQLAGVSGDLSAVLDDDDASLEDETIDPGRKLRFANQNEVLEFKNASSRNMASLPAGPLPQIQSDKTTLPRNASRPLSRSNSGNYLVTKSSELPLVEPNLIMIPYGTDWAKDLFLFYQNALRKEMMDLYYICNSMSKRQYFLEQEDFELFSLWFEVFRYGVFVILQIQKTVLYPWLEERIDLTEIEPELEQSIRARRIDRISLIIDSIFDALEDTNRPHGERLELIIRLVDKISTDIIPYFKYELNALPNAVRAVFSPEDVEAFQMDALKYIRRVQNPHVLFLVLTDWIMNRELRHQLMTRYLTRSNYVTQMMWVRQFTAEKKKYRRDHSRTVRVFYRRWSDFQRSTGELVAEPDSRFNQPRSMDRAPDSMKYDEVASVPSVFFNQLNSKAGHRSTNPLSDFQVNSSSNPL</sequence>
<reference evidence="2" key="1">
    <citation type="submission" date="2021-01" db="EMBL/GenBank/DDBJ databases">
        <authorList>
            <person name="Corre E."/>
            <person name="Pelletier E."/>
            <person name="Niang G."/>
            <person name="Scheremetjew M."/>
            <person name="Finn R."/>
            <person name="Kale V."/>
            <person name="Holt S."/>
            <person name="Cochrane G."/>
            <person name="Meng A."/>
            <person name="Brown T."/>
            <person name="Cohen L."/>
        </authorList>
    </citation>
    <scope>NUCLEOTIDE SEQUENCE</scope>
    <source>
        <strain evidence="2">CCMP3278</strain>
    </source>
</reference>
<evidence type="ECO:0000256" key="1">
    <source>
        <dbReference type="SAM" id="MobiDB-lite"/>
    </source>
</evidence>
<feature type="compositionally biased region" description="Polar residues" evidence="1">
    <location>
        <begin position="239"/>
        <end position="253"/>
    </location>
</feature>
<gene>
    <name evidence="2" type="ORF">TOLI1172_LOCUS1187</name>
</gene>
<organism evidence="2">
    <name type="scientific">Timspurckia oligopyrenoides</name>
    <dbReference type="NCBI Taxonomy" id="708627"/>
    <lineage>
        <taxon>Eukaryota</taxon>
        <taxon>Rhodophyta</taxon>
        <taxon>Bangiophyceae</taxon>
        <taxon>Porphyridiales</taxon>
        <taxon>Porphyridiaceae</taxon>
        <taxon>Timspurckia</taxon>
    </lineage>
</organism>
<feature type="compositionally biased region" description="Polar residues" evidence="1">
    <location>
        <begin position="10"/>
        <end position="23"/>
    </location>
</feature>